<proteinExistence type="predicted"/>
<evidence type="ECO:0000313" key="5">
    <source>
        <dbReference type="Proteomes" id="UP000185728"/>
    </source>
</evidence>
<dbReference type="PANTHER" id="PTHR30328">
    <property type="entry name" value="TRANSCRIPTIONAL REPRESSOR"/>
    <property type="match status" value="1"/>
</dbReference>
<dbReference type="RefSeq" id="WP_076455303.1">
    <property type="nucleotide sequence ID" value="NZ_FTOB01000003.1"/>
</dbReference>
<dbReference type="InterPro" id="IPR009057">
    <property type="entry name" value="Homeodomain-like_sf"/>
</dbReference>
<gene>
    <name evidence="4" type="ORF">SAMN05421766_103551</name>
</gene>
<dbReference type="PROSITE" id="PS50977">
    <property type="entry name" value="HTH_TETR_2"/>
    <property type="match status" value="1"/>
</dbReference>
<feature type="domain" description="HTH tetR-type" evidence="3">
    <location>
        <begin position="7"/>
        <end position="67"/>
    </location>
</feature>
<organism evidence="4 5">
    <name type="scientific">Zobellia uliginosa</name>
    <dbReference type="NCBI Taxonomy" id="143224"/>
    <lineage>
        <taxon>Bacteria</taxon>
        <taxon>Pseudomonadati</taxon>
        <taxon>Bacteroidota</taxon>
        <taxon>Flavobacteriia</taxon>
        <taxon>Flavobacteriales</taxon>
        <taxon>Flavobacteriaceae</taxon>
        <taxon>Zobellia</taxon>
    </lineage>
</organism>
<keyword evidence="5" id="KW-1185">Reference proteome</keyword>
<dbReference type="PANTHER" id="PTHR30328:SF54">
    <property type="entry name" value="HTH-TYPE TRANSCRIPTIONAL REPRESSOR SCO4008"/>
    <property type="match status" value="1"/>
</dbReference>
<evidence type="ECO:0000256" key="2">
    <source>
        <dbReference type="PROSITE-ProRule" id="PRU00335"/>
    </source>
</evidence>
<evidence type="ECO:0000256" key="1">
    <source>
        <dbReference type="ARBA" id="ARBA00023125"/>
    </source>
</evidence>
<comment type="caution">
    <text evidence="4">The sequence shown here is derived from an EMBL/GenBank/DDBJ whole genome shotgun (WGS) entry which is preliminary data.</text>
</comment>
<accession>A0ABY1KSC3</accession>
<sequence>MARKKDENTEALILEAAKTVFQAKGMDGARMQEIADKAGINKAMLHYYYRNKQLLFEAVFTHAFSLLAPQLKAILNDDSPIEEKVRNFTSDYISFIIDYPYIPNFIIQELNRNPDFILKLKDNPSFPNIDKFKKQVDEEVKQGILRPIRAEQLFINIMALNVLPFVAKPLLKAFTNTGEEAYHQLLEARKTEVADFIIHSIKTS</sequence>
<reference evidence="4 5" key="1">
    <citation type="submission" date="2017-01" db="EMBL/GenBank/DDBJ databases">
        <authorList>
            <person name="Varghese N."/>
            <person name="Submissions S."/>
        </authorList>
    </citation>
    <scope>NUCLEOTIDE SEQUENCE [LARGE SCALE GENOMIC DNA]</scope>
    <source>
        <strain evidence="4 5">DSM 2061</strain>
    </source>
</reference>
<dbReference type="InterPro" id="IPR050109">
    <property type="entry name" value="HTH-type_TetR-like_transc_reg"/>
</dbReference>
<dbReference type="SUPFAM" id="SSF48498">
    <property type="entry name" value="Tetracyclin repressor-like, C-terminal domain"/>
    <property type="match status" value="1"/>
</dbReference>
<protein>
    <submittedName>
        <fullName evidence="4">Transcriptional regulator, TetR family</fullName>
    </submittedName>
</protein>
<dbReference type="Gene3D" id="1.10.357.10">
    <property type="entry name" value="Tetracycline Repressor, domain 2"/>
    <property type="match status" value="1"/>
</dbReference>
<dbReference type="Proteomes" id="UP000185728">
    <property type="component" value="Unassembled WGS sequence"/>
</dbReference>
<evidence type="ECO:0000313" key="4">
    <source>
        <dbReference type="EMBL" id="SIS71253.1"/>
    </source>
</evidence>
<dbReference type="Pfam" id="PF00440">
    <property type="entry name" value="TetR_N"/>
    <property type="match status" value="1"/>
</dbReference>
<dbReference type="PRINTS" id="PR00455">
    <property type="entry name" value="HTHTETR"/>
</dbReference>
<keyword evidence="1 2" id="KW-0238">DNA-binding</keyword>
<dbReference type="InterPro" id="IPR036271">
    <property type="entry name" value="Tet_transcr_reg_TetR-rel_C_sf"/>
</dbReference>
<dbReference type="EMBL" id="FTOB01000003">
    <property type="protein sequence ID" value="SIS71253.1"/>
    <property type="molecule type" value="Genomic_DNA"/>
</dbReference>
<name>A0ABY1KSC3_9FLAO</name>
<evidence type="ECO:0000259" key="3">
    <source>
        <dbReference type="PROSITE" id="PS50977"/>
    </source>
</evidence>
<feature type="DNA-binding region" description="H-T-H motif" evidence="2">
    <location>
        <begin position="30"/>
        <end position="49"/>
    </location>
</feature>
<dbReference type="SUPFAM" id="SSF46689">
    <property type="entry name" value="Homeodomain-like"/>
    <property type="match status" value="1"/>
</dbReference>
<dbReference type="InterPro" id="IPR001647">
    <property type="entry name" value="HTH_TetR"/>
</dbReference>